<dbReference type="GO" id="GO:0051536">
    <property type="term" value="F:iron-sulfur cluster binding"/>
    <property type="evidence" value="ECO:0007669"/>
    <property type="project" value="UniProtKB-KW"/>
</dbReference>
<dbReference type="PANTHER" id="PTHR43432:SF3">
    <property type="entry name" value="SLR0285 PROTEIN"/>
    <property type="match status" value="1"/>
</dbReference>
<dbReference type="GO" id="GO:0016829">
    <property type="term" value="F:lyase activity"/>
    <property type="evidence" value="ECO:0007669"/>
    <property type="project" value="UniProtKB-KW"/>
</dbReference>
<dbReference type="GO" id="GO:0046872">
    <property type="term" value="F:metal ion binding"/>
    <property type="evidence" value="ECO:0007669"/>
    <property type="project" value="UniProtKB-KW"/>
</dbReference>
<reference evidence="5 6" key="1">
    <citation type="journal article" date="2016" name="Genome Announc.">
        <title>Draft Genome Sequence of Planomonospora sphaerica JCM9374, a Rare Actinomycete.</title>
        <authorList>
            <person name="Dohra H."/>
            <person name="Suzuki T."/>
            <person name="Inoue Y."/>
            <person name="Kodani S."/>
        </authorList>
    </citation>
    <scope>NUCLEOTIDE SEQUENCE [LARGE SCALE GENOMIC DNA]</scope>
    <source>
        <strain evidence="5 6">JCM 9374</strain>
    </source>
</reference>
<dbReference type="RefSeq" id="WP_068904099.1">
    <property type="nucleotide sequence ID" value="NZ_BDCX01000023.1"/>
</dbReference>
<dbReference type="EMBL" id="BDCX01000023">
    <property type="protein sequence ID" value="GAT71186.1"/>
    <property type="molecule type" value="Genomic_DNA"/>
</dbReference>
<evidence type="ECO:0000313" key="6">
    <source>
        <dbReference type="Proteomes" id="UP000077701"/>
    </source>
</evidence>
<organism evidence="5 6">
    <name type="scientific">Planomonospora sphaerica</name>
    <dbReference type="NCBI Taxonomy" id="161355"/>
    <lineage>
        <taxon>Bacteria</taxon>
        <taxon>Bacillati</taxon>
        <taxon>Actinomycetota</taxon>
        <taxon>Actinomycetes</taxon>
        <taxon>Streptosporangiales</taxon>
        <taxon>Streptosporangiaceae</taxon>
        <taxon>Planomonospora</taxon>
    </lineage>
</organism>
<dbReference type="Proteomes" id="UP000077701">
    <property type="component" value="Unassembled WGS sequence"/>
</dbReference>
<keyword evidence="1" id="KW-0479">Metal-binding</keyword>
<keyword evidence="5" id="KW-0456">Lyase</keyword>
<accession>A0A171DQ54</accession>
<dbReference type="SUPFAM" id="SSF102114">
    <property type="entry name" value="Radical SAM enzymes"/>
    <property type="match status" value="1"/>
</dbReference>
<evidence type="ECO:0000256" key="1">
    <source>
        <dbReference type="ARBA" id="ARBA00022723"/>
    </source>
</evidence>
<dbReference type="PANTHER" id="PTHR43432">
    <property type="entry name" value="SLR0285 PROTEIN"/>
    <property type="match status" value="1"/>
</dbReference>
<dbReference type="Pfam" id="PF04055">
    <property type="entry name" value="Radical_SAM"/>
    <property type="match status" value="1"/>
</dbReference>
<evidence type="ECO:0000256" key="2">
    <source>
        <dbReference type="ARBA" id="ARBA00023004"/>
    </source>
</evidence>
<dbReference type="InterPro" id="IPR058240">
    <property type="entry name" value="rSAM_sf"/>
</dbReference>
<feature type="domain" description="Radical SAM core" evidence="4">
    <location>
        <begin position="51"/>
        <end position="218"/>
    </location>
</feature>
<keyword evidence="3" id="KW-0411">Iron-sulfur</keyword>
<dbReference type="Gene3D" id="3.80.30.30">
    <property type="match status" value="1"/>
</dbReference>
<gene>
    <name evidence="5" type="ORF">PS9374_06877</name>
</gene>
<dbReference type="AlphaFoldDB" id="A0A171DQ54"/>
<sequence>MGWDSPALVAEAPDPRPRIERTAVRRVHGALTCYEVRARTALEAVPGGWAVNPYRGCVQACRYCPARRGHRYLGLDSGADFDSRIVVRTDIVRRLRAELARRWDGGPVAVGLTGDCYQHAEELYRLMPGVVAALAEAGAAFTVRTKSPLVLRDAAVLAGAAGAGVSVSVAFVDDQVRRAVEPGAPSAQKRLELVAALAEHGVVCGVAMAPVLPLLTDSPDQLAATVRRIAAAGAVSLEPQVLRLPPGAREWYLSWLAERHPELVARYGELYGGGAEVEAGYAARVAGQVEALAARYGLAVGPPAGRPAVAAARQLSLI</sequence>
<reference evidence="6" key="2">
    <citation type="submission" date="2016-04" db="EMBL/GenBank/DDBJ databases">
        <title>Planomonospora sphaerica JCM9374 whole genome shotgun sequence.</title>
        <authorList>
            <person name="Suzuki T."/>
            <person name="Dohra H."/>
            <person name="Kodani S."/>
        </authorList>
    </citation>
    <scope>NUCLEOTIDE SEQUENCE [LARGE SCALE GENOMIC DNA]</scope>
    <source>
        <strain evidence="6">JCM 9374</strain>
    </source>
</reference>
<dbReference type="InterPro" id="IPR040086">
    <property type="entry name" value="MJ0683-like"/>
</dbReference>
<dbReference type="OrthoDB" id="9785699at2"/>
<proteinExistence type="predicted"/>
<protein>
    <submittedName>
        <fullName evidence="5">Deoxyribodipyrimidine photolyase</fullName>
    </submittedName>
</protein>
<dbReference type="SFLD" id="SFLDG01084">
    <property type="entry name" value="Uncharacterised_Radical_SAM_Su"/>
    <property type="match status" value="1"/>
</dbReference>
<dbReference type="InterPro" id="IPR007197">
    <property type="entry name" value="rSAM"/>
</dbReference>
<keyword evidence="6" id="KW-1185">Reference proteome</keyword>
<evidence type="ECO:0000313" key="5">
    <source>
        <dbReference type="EMBL" id="GAT71186.1"/>
    </source>
</evidence>
<dbReference type="SFLD" id="SFLDS00029">
    <property type="entry name" value="Radical_SAM"/>
    <property type="match status" value="1"/>
</dbReference>
<name>A0A171DQ54_9ACTN</name>
<evidence type="ECO:0000259" key="4">
    <source>
        <dbReference type="Pfam" id="PF04055"/>
    </source>
</evidence>
<evidence type="ECO:0000256" key="3">
    <source>
        <dbReference type="ARBA" id="ARBA00023014"/>
    </source>
</evidence>
<keyword evidence="2" id="KW-0408">Iron</keyword>
<dbReference type="STRING" id="161355.PS9374_06877"/>
<comment type="caution">
    <text evidence="5">The sequence shown here is derived from an EMBL/GenBank/DDBJ whole genome shotgun (WGS) entry which is preliminary data.</text>
</comment>